<protein>
    <recommendedName>
        <fullName evidence="4">NAD(+) diphosphatase</fullName>
        <ecNumber evidence="4">3.6.1.22</ecNumber>
    </recommendedName>
</protein>
<evidence type="ECO:0000256" key="6">
    <source>
        <dbReference type="ARBA" id="ARBA00022801"/>
    </source>
</evidence>
<evidence type="ECO:0000256" key="2">
    <source>
        <dbReference type="ARBA" id="ARBA00001947"/>
    </source>
</evidence>
<dbReference type="InterPro" id="IPR015797">
    <property type="entry name" value="NUDIX_hydrolase-like_dom_sf"/>
</dbReference>
<evidence type="ECO:0000256" key="1">
    <source>
        <dbReference type="ARBA" id="ARBA00001946"/>
    </source>
</evidence>
<dbReference type="GO" id="GO:0016787">
    <property type="term" value="F:hydrolase activity"/>
    <property type="evidence" value="ECO:0007669"/>
    <property type="project" value="UniProtKB-KW"/>
</dbReference>
<dbReference type="RefSeq" id="WP_172111656.1">
    <property type="nucleotide sequence ID" value="NZ_JABFDM010000007.1"/>
</dbReference>
<dbReference type="EC" id="3.6.1.22" evidence="4"/>
<sequence length="312" mass="34411">MSPFDLFPLGKPAFVGHPIDRAAHLRFSDDKLIAFESRSSTRAYVVHRDSLVLKRDGDQLRALLSIDEALKVGANPGTIFLGLLDGEAVFGMGISPAAVEKLAGREDVSVTELRGMAMQGAIPVDQLATIAMAKSMVSWHQRHGFCANCGAKTAMREGGWKRECPSCKTEHFPRTDPVVISLVASGDKCLLGRQKQFPAGMYSCLAGFVEAAETIEDAVRREVFEESGIRCADVTYYMTQPWPYPSSLMIGCSARALNEDIVIDRNELEDVRWFSRDEARLMLQRQHPEGLAGPHPFAIAHHLVGRWLKDGV</sequence>
<organism evidence="11 12">
    <name type="scientific">Bradyrhizobium aeschynomenes</name>
    <dbReference type="NCBI Taxonomy" id="2734909"/>
    <lineage>
        <taxon>Bacteria</taxon>
        <taxon>Pseudomonadati</taxon>
        <taxon>Pseudomonadota</taxon>
        <taxon>Alphaproteobacteria</taxon>
        <taxon>Hyphomicrobiales</taxon>
        <taxon>Nitrobacteraceae</taxon>
        <taxon>Bradyrhizobium</taxon>
    </lineage>
</organism>
<dbReference type="Pfam" id="PF00293">
    <property type="entry name" value="NUDIX"/>
    <property type="match status" value="1"/>
</dbReference>
<keyword evidence="6 11" id="KW-0378">Hydrolase</keyword>
<comment type="caution">
    <text evidence="11">The sequence shown here is derived from an EMBL/GenBank/DDBJ whole genome shotgun (WGS) entry which is preliminary data.</text>
</comment>
<evidence type="ECO:0000259" key="10">
    <source>
        <dbReference type="PROSITE" id="PS51462"/>
    </source>
</evidence>
<evidence type="ECO:0000256" key="7">
    <source>
        <dbReference type="ARBA" id="ARBA00022842"/>
    </source>
</evidence>
<keyword evidence="7" id="KW-0460">Magnesium</keyword>
<dbReference type="EMBL" id="JABFDN010000004">
    <property type="protein sequence ID" value="NPU66596.1"/>
    <property type="molecule type" value="Genomic_DNA"/>
</dbReference>
<comment type="similarity">
    <text evidence="3">Belongs to the Nudix hydrolase family. NudC subfamily.</text>
</comment>
<evidence type="ECO:0000256" key="4">
    <source>
        <dbReference type="ARBA" id="ARBA00012381"/>
    </source>
</evidence>
<dbReference type="InterPro" id="IPR049734">
    <property type="entry name" value="NudC-like_C"/>
</dbReference>
<keyword evidence="8" id="KW-0520">NAD</keyword>
<comment type="catalytic activity">
    <reaction evidence="9">
        <text>a 5'-end NAD(+)-phospho-ribonucleoside in mRNA + H2O = a 5'-end phospho-adenosine-phospho-ribonucleoside in mRNA + beta-nicotinamide D-ribonucleotide + 2 H(+)</text>
        <dbReference type="Rhea" id="RHEA:60876"/>
        <dbReference type="Rhea" id="RHEA-COMP:15698"/>
        <dbReference type="Rhea" id="RHEA-COMP:15719"/>
        <dbReference type="ChEBI" id="CHEBI:14649"/>
        <dbReference type="ChEBI" id="CHEBI:15377"/>
        <dbReference type="ChEBI" id="CHEBI:15378"/>
        <dbReference type="ChEBI" id="CHEBI:144029"/>
        <dbReference type="ChEBI" id="CHEBI:144051"/>
    </reaction>
    <physiologicalReaction direction="left-to-right" evidence="9">
        <dbReference type="Rhea" id="RHEA:60877"/>
    </physiologicalReaction>
</comment>
<dbReference type="Pfam" id="PF09297">
    <property type="entry name" value="Zn_ribbon_NUD"/>
    <property type="match status" value="1"/>
</dbReference>
<dbReference type="PROSITE" id="PS00893">
    <property type="entry name" value="NUDIX_BOX"/>
    <property type="match status" value="1"/>
</dbReference>
<accession>A0ABX2CEE9</accession>
<evidence type="ECO:0000256" key="8">
    <source>
        <dbReference type="ARBA" id="ARBA00023027"/>
    </source>
</evidence>
<dbReference type="Proteomes" id="UP000886476">
    <property type="component" value="Unassembled WGS sequence"/>
</dbReference>
<dbReference type="CDD" id="cd03429">
    <property type="entry name" value="NUDIX_NADH_pyrophosphatase_Nudt13"/>
    <property type="match status" value="1"/>
</dbReference>
<evidence type="ECO:0000256" key="5">
    <source>
        <dbReference type="ARBA" id="ARBA00022723"/>
    </source>
</evidence>
<gene>
    <name evidence="11" type="primary">nudC</name>
    <name evidence="11" type="ORF">HL667_16455</name>
</gene>
<dbReference type="InterPro" id="IPR020084">
    <property type="entry name" value="NUDIX_hydrolase_CS"/>
</dbReference>
<dbReference type="Gene3D" id="3.90.79.10">
    <property type="entry name" value="Nucleoside Triphosphate Pyrophosphohydrolase"/>
    <property type="match status" value="1"/>
</dbReference>
<dbReference type="InterPro" id="IPR015376">
    <property type="entry name" value="Znr_NADH_PPase"/>
</dbReference>
<dbReference type="Gene3D" id="3.90.79.20">
    <property type="match status" value="1"/>
</dbReference>
<comment type="cofactor">
    <cofactor evidence="1">
        <name>Mg(2+)</name>
        <dbReference type="ChEBI" id="CHEBI:18420"/>
    </cofactor>
</comment>
<evidence type="ECO:0000256" key="3">
    <source>
        <dbReference type="ARBA" id="ARBA00009595"/>
    </source>
</evidence>
<evidence type="ECO:0000313" key="12">
    <source>
        <dbReference type="Proteomes" id="UP000886476"/>
    </source>
</evidence>
<keyword evidence="5" id="KW-0479">Metal-binding</keyword>
<feature type="domain" description="Nudix hydrolase" evidence="10">
    <location>
        <begin position="173"/>
        <end position="298"/>
    </location>
</feature>
<dbReference type="PANTHER" id="PTHR42904:SF6">
    <property type="entry name" value="NAD-CAPPED RNA HYDROLASE NUDT12"/>
    <property type="match status" value="1"/>
</dbReference>
<name>A0ABX2CEE9_9BRAD</name>
<evidence type="ECO:0000313" key="11">
    <source>
        <dbReference type="EMBL" id="NPU66596.1"/>
    </source>
</evidence>
<dbReference type="PROSITE" id="PS51462">
    <property type="entry name" value="NUDIX"/>
    <property type="match status" value="1"/>
</dbReference>
<comment type="cofactor">
    <cofactor evidence="2">
        <name>Zn(2+)</name>
        <dbReference type="ChEBI" id="CHEBI:29105"/>
    </cofactor>
</comment>
<reference evidence="11" key="1">
    <citation type="submission" date="2020-05" db="EMBL/GenBank/DDBJ databases">
        <title>Nod-independent and nitrogen-fixing Bradyrhizobium aeschynomene sp. nov. isolated from nodules of Aeschynomene indica.</title>
        <authorList>
            <person name="Zhang Z."/>
        </authorList>
    </citation>
    <scope>NUCLEOTIDE SEQUENCE</scope>
    <source>
        <strain evidence="11">83012</strain>
    </source>
</reference>
<keyword evidence="12" id="KW-1185">Reference proteome</keyword>
<dbReference type="SUPFAM" id="SSF55811">
    <property type="entry name" value="Nudix"/>
    <property type="match status" value="1"/>
</dbReference>
<dbReference type="NCBIfam" id="NF001299">
    <property type="entry name" value="PRK00241.1"/>
    <property type="match status" value="1"/>
</dbReference>
<dbReference type="Pfam" id="PF09296">
    <property type="entry name" value="NUDIX-like"/>
    <property type="match status" value="1"/>
</dbReference>
<dbReference type="InterPro" id="IPR015375">
    <property type="entry name" value="NADH_PPase-like_N"/>
</dbReference>
<dbReference type="InterPro" id="IPR000086">
    <property type="entry name" value="NUDIX_hydrolase_dom"/>
</dbReference>
<dbReference type="InterPro" id="IPR050241">
    <property type="entry name" value="NAD-cap_RNA_hydrolase_NudC"/>
</dbReference>
<evidence type="ECO:0000256" key="9">
    <source>
        <dbReference type="ARBA" id="ARBA00023679"/>
    </source>
</evidence>
<dbReference type="PANTHER" id="PTHR42904">
    <property type="entry name" value="NUDIX HYDROLASE, NUDC SUBFAMILY"/>
    <property type="match status" value="1"/>
</dbReference>
<proteinExistence type="inferred from homology"/>